<evidence type="ECO:0000313" key="2">
    <source>
        <dbReference type="EMBL" id="GLK07474.1"/>
    </source>
</evidence>
<gene>
    <name evidence="2" type="ORF">GCM10017600_08790</name>
</gene>
<dbReference type="Proteomes" id="UP001143474">
    <property type="component" value="Unassembled WGS sequence"/>
</dbReference>
<protein>
    <recommendedName>
        <fullName evidence="4">DUF2092 domain-containing protein</fullName>
    </recommendedName>
</protein>
<accession>A0A9W6HY08</accession>
<keyword evidence="1" id="KW-0732">Signal</keyword>
<proteinExistence type="predicted"/>
<reference evidence="2" key="2">
    <citation type="submission" date="2023-01" db="EMBL/GenBank/DDBJ databases">
        <authorList>
            <person name="Sun Q."/>
            <person name="Evtushenko L."/>
        </authorList>
    </citation>
    <scope>NUCLEOTIDE SEQUENCE</scope>
    <source>
        <strain evidence="2">VKM Ac-2007</strain>
    </source>
</reference>
<comment type="caution">
    <text evidence="2">The sequence shown here is derived from an EMBL/GenBank/DDBJ whole genome shotgun (WGS) entry which is preliminary data.</text>
</comment>
<evidence type="ECO:0000313" key="3">
    <source>
        <dbReference type="Proteomes" id="UP001143474"/>
    </source>
</evidence>
<evidence type="ECO:0000256" key="1">
    <source>
        <dbReference type="SAM" id="SignalP"/>
    </source>
</evidence>
<name>A0A9W6HY08_9ACTN</name>
<organism evidence="2 3">
    <name type="scientific">Streptosporangium carneum</name>
    <dbReference type="NCBI Taxonomy" id="47481"/>
    <lineage>
        <taxon>Bacteria</taxon>
        <taxon>Bacillati</taxon>
        <taxon>Actinomycetota</taxon>
        <taxon>Actinomycetes</taxon>
        <taxon>Streptosporangiales</taxon>
        <taxon>Streptosporangiaceae</taxon>
        <taxon>Streptosporangium</taxon>
    </lineage>
</organism>
<dbReference type="EMBL" id="BSEV01000001">
    <property type="protein sequence ID" value="GLK07474.1"/>
    <property type="molecule type" value="Genomic_DNA"/>
</dbReference>
<sequence>MRRWAALAVAVLLASVPVAANPAAAQAGAPDPARAIKRQFRNEHGVRIAETIRHHYGRKPKSTTGGFRVTGGLQFGPSGPVAADFTWWNLPRSKSEKPDRYRVIRVGKDAYDAASVYPGPVPDGKKWIRFQNKHRGLMGRDLAEDVSLQPFDVYDATTMRTLLKRSASEPVSGGLLHRGVMSYRELSEVSKGAYNWVSGRPVGRKSKGKVSWRLWTGRDGLPERLITVDTMGDGKDPLIRWIDTRYTDWGFRLVVTAPPADEVIDEDELMEYSREQNADAPTDSGNT</sequence>
<feature type="signal peptide" evidence="1">
    <location>
        <begin position="1"/>
        <end position="20"/>
    </location>
</feature>
<evidence type="ECO:0008006" key="4">
    <source>
        <dbReference type="Google" id="ProtNLM"/>
    </source>
</evidence>
<feature type="chain" id="PRO_5040998673" description="DUF2092 domain-containing protein" evidence="1">
    <location>
        <begin position="21"/>
        <end position="287"/>
    </location>
</feature>
<dbReference type="AlphaFoldDB" id="A0A9W6HY08"/>
<keyword evidence="3" id="KW-1185">Reference proteome</keyword>
<reference evidence="2" key="1">
    <citation type="journal article" date="2014" name="Int. J. Syst. Evol. Microbiol.">
        <title>Complete genome sequence of Corynebacterium casei LMG S-19264T (=DSM 44701T), isolated from a smear-ripened cheese.</title>
        <authorList>
            <consortium name="US DOE Joint Genome Institute (JGI-PGF)"/>
            <person name="Walter F."/>
            <person name="Albersmeier A."/>
            <person name="Kalinowski J."/>
            <person name="Ruckert C."/>
        </authorList>
    </citation>
    <scope>NUCLEOTIDE SEQUENCE</scope>
    <source>
        <strain evidence="2">VKM Ac-2007</strain>
    </source>
</reference>
<dbReference type="RefSeq" id="WP_271216006.1">
    <property type="nucleotide sequence ID" value="NZ_BAAAVD010000006.1"/>
</dbReference>